<dbReference type="EMBL" id="JH668320">
    <property type="protein sequence ID" value="KAG6445450.1"/>
    <property type="molecule type" value="Genomic_DNA"/>
</dbReference>
<reference evidence="2" key="2">
    <citation type="submission" date="2020-12" db="EMBL/GenBank/DDBJ databases">
        <authorList>
            <person name="Kanost M."/>
        </authorList>
    </citation>
    <scope>NUCLEOTIDE SEQUENCE</scope>
</reference>
<evidence type="ECO:0000313" key="2">
    <source>
        <dbReference type="EMBL" id="KAG6445450.1"/>
    </source>
</evidence>
<accession>A0A921YUX0</accession>
<feature type="domain" description="Methyltransferase type 11" evidence="1">
    <location>
        <begin position="59"/>
        <end position="157"/>
    </location>
</feature>
<gene>
    <name evidence="2" type="ORF">O3G_MSEX003898</name>
</gene>
<dbReference type="PANTHER" id="PTHR43861">
    <property type="entry name" value="TRANS-ACONITATE 2-METHYLTRANSFERASE-RELATED"/>
    <property type="match status" value="1"/>
</dbReference>
<dbReference type="AlphaFoldDB" id="A0A921YUX0"/>
<dbReference type="CDD" id="cd02440">
    <property type="entry name" value="AdoMet_MTases"/>
    <property type="match status" value="1"/>
</dbReference>
<reference evidence="2" key="1">
    <citation type="journal article" date="2016" name="Insect Biochem. Mol. Biol.">
        <title>Multifaceted biological insights from a draft genome sequence of the tobacco hornworm moth, Manduca sexta.</title>
        <authorList>
            <person name="Kanost M.R."/>
            <person name="Arrese E.L."/>
            <person name="Cao X."/>
            <person name="Chen Y.R."/>
            <person name="Chellapilla S."/>
            <person name="Goldsmith M.R."/>
            <person name="Grosse-Wilde E."/>
            <person name="Heckel D.G."/>
            <person name="Herndon N."/>
            <person name="Jiang H."/>
            <person name="Papanicolaou A."/>
            <person name="Qu J."/>
            <person name="Soulages J.L."/>
            <person name="Vogel H."/>
            <person name="Walters J."/>
            <person name="Waterhouse R.M."/>
            <person name="Ahn S.J."/>
            <person name="Almeida F.C."/>
            <person name="An C."/>
            <person name="Aqrawi P."/>
            <person name="Bretschneider A."/>
            <person name="Bryant W.B."/>
            <person name="Bucks S."/>
            <person name="Chao H."/>
            <person name="Chevignon G."/>
            <person name="Christen J.M."/>
            <person name="Clarke D.F."/>
            <person name="Dittmer N.T."/>
            <person name="Ferguson L.C.F."/>
            <person name="Garavelou S."/>
            <person name="Gordon K.H.J."/>
            <person name="Gunaratna R.T."/>
            <person name="Han Y."/>
            <person name="Hauser F."/>
            <person name="He Y."/>
            <person name="Heidel-Fischer H."/>
            <person name="Hirsh A."/>
            <person name="Hu Y."/>
            <person name="Jiang H."/>
            <person name="Kalra D."/>
            <person name="Klinner C."/>
            <person name="Konig C."/>
            <person name="Kovar C."/>
            <person name="Kroll A.R."/>
            <person name="Kuwar S.S."/>
            <person name="Lee S.L."/>
            <person name="Lehman R."/>
            <person name="Li K."/>
            <person name="Li Z."/>
            <person name="Liang H."/>
            <person name="Lovelace S."/>
            <person name="Lu Z."/>
            <person name="Mansfield J.H."/>
            <person name="McCulloch K.J."/>
            <person name="Mathew T."/>
            <person name="Morton B."/>
            <person name="Muzny D.M."/>
            <person name="Neunemann D."/>
            <person name="Ongeri F."/>
            <person name="Pauchet Y."/>
            <person name="Pu L.L."/>
            <person name="Pyrousis I."/>
            <person name="Rao X.J."/>
            <person name="Redding A."/>
            <person name="Roesel C."/>
            <person name="Sanchez-Gracia A."/>
            <person name="Schaack S."/>
            <person name="Shukla A."/>
            <person name="Tetreau G."/>
            <person name="Wang Y."/>
            <person name="Xiong G.H."/>
            <person name="Traut W."/>
            <person name="Walsh T.K."/>
            <person name="Worley K.C."/>
            <person name="Wu D."/>
            <person name="Wu W."/>
            <person name="Wu Y.Q."/>
            <person name="Zhang X."/>
            <person name="Zou Z."/>
            <person name="Zucker H."/>
            <person name="Briscoe A.D."/>
            <person name="Burmester T."/>
            <person name="Clem R.J."/>
            <person name="Feyereisen R."/>
            <person name="Grimmelikhuijzen C.J.P."/>
            <person name="Hamodrakas S.J."/>
            <person name="Hansson B.S."/>
            <person name="Huguet E."/>
            <person name="Jermiin L.S."/>
            <person name="Lan Q."/>
            <person name="Lehman H.K."/>
            <person name="Lorenzen M."/>
            <person name="Merzendorfer H."/>
            <person name="Michalopoulos I."/>
            <person name="Morton D.B."/>
            <person name="Muthukrishnan S."/>
            <person name="Oakeshott J.G."/>
            <person name="Palmer W."/>
            <person name="Park Y."/>
            <person name="Passarelli A.L."/>
            <person name="Rozas J."/>
            <person name="Schwartz L.M."/>
            <person name="Smith W."/>
            <person name="Southgate A."/>
            <person name="Vilcinskas A."/>
            <person name="Vogt R."/>
            <person name="Wang P."/>
            <person name="Werren J."/>
            <person name="Yu X.Q."/>
            <person name="Zhou J.J."/>
            <person name="Brown S.J."/>
            <person name="Scherer S.E."/>
            <person name="Richards S."/>
            <person name="Blissard G.W."/>
        </authorList>
    </citation>
    <scope>NUCLEOTIDE SEQUENCE</scope>
</reference>
<dbReference type="Pfam" id="PF08241">
    <property type="entry name" value="Methyltransf_11"/>
    <property type="match status" value="1"/>
</dbReference>
<dbReference type="Gene3D" id="3.40.50.150">
    <property type="entry name" value="Vaccinia Virus protein VP39"/>
    <property type="match status" value="1"/>
</dbReference>
<proteinExistence type="predicted"/>
<dbReference type="SUPFAM" id="SSF53335">
    <property type="entry name" value="S-adenosyl-L-methionine-dependent methyltransferases"/>
    <property type="match status" value="1"/>
</dbReference>
<dbReference type="PANTHER" id="PTHR43861:SF1">
    <property type="entry name" value="TRANS-ACONITATE 2-METHYLTRANSFERASE"/>
    <property type="match status" value="1"/>
</dbReference>
<comment type="caution">
    <text evidence="2">The sequence shown here is derived from an EMBL/GenBank/DDBJ whole genome shotgun (WGS) entry which is preliminary data.</text>
</comment>
<dbReference type="Proteomes" id="UP000791440">
    <property type="component" value="Unassembled WGS sequence"/>
</dbReference>
<evidence type="ECO:0000259" key="1">
    <source>
        <dbReference type="Pfam" id="PF08241"/>
    </source>
</evidence>
<dbReference type="InterPro" id="IPR029063">
    <property type="entry name" value="SAM-dependent_MTases_sf"/>
</dbReference>
<keyword evidence="3" id="KW-1185">Reference proteome</keyword>
<sequence>MSAKDVCAVASDSQEPVMNMGDNIKLYNKANVITRNDTQLCLQEYSPRFNWYKKNARILDVGSGDGSVTTILSTFLPSDYEVLIGADINPKSVKFANDNYGNKRIKFVQLDIAGTLPDDMKESFDHVFSFYVFHWIDDHHKAFTNIYNALQKDGEFFATFLLFSDIYLGMEMLAKTKKWATWMPNFDKFPSQYYDFHDPDVHVANMLKNIGFNVLDVRCKQRIYHYESIDVYKDILTAINSFDIPKDIWSEFLEESVQIKKDMHLVDEKGVKTRYNLMVIHCTK</sequence>
<protein>
    <recommendedName>
        <fullName evidence="1">Methyltransferase type 11 domain-containing protein</fullName>
    </recommendedName>
</protein>
<dbReference type="GO" id="GO:0008757">
    <property type="term" value="F:S-adenosylmethionine-dependent methyltransferase activity"/>
    <property type="evidence" value="ECO:0007669"/>
    <property type="project" value="InterPro"/>
</dbReference>
<evidence type="ECO:0000313" key="3">
    <source>
        <dbReference type="Proteomes" id="UP000791440"/>
    </source>
</evidence>
<dbReference type="InterPro" id="IPR013216">
    <property type="entry name" value="Methyltransf_11"/>
</dbReference>
<name>A0A921YUX0_MANSE</name>
<organism evidence="2 3">
    <name type="scientific">Manduca sexta</name>
    <name type="common">Tobacco hawkmoth</name>
    <name type="synonym">Tobacco hornworm</name>
    <dbReference type="NCBI Taxonomy" id="7130"/>
    <lineage>
        <taxon>Eukaryota</taxon>
        <taxon>Metazoa</taxon>
        <taxon>Ecdysozoa</taxon>
        <taxon>Arthropoda</taxon>
        <taxon>Hexapoda</taxon>
        <taxon>Insecta</taxon>
        <taxon>Pterygota</taxon>
        <taxon>Neoptera</taxon>
        <taxon>Endopterygota</taxon>
        <taxon>Lepidoptera</taxon>
        <taxon>Glossata</taxon>
        <taxon>Ditrysia</taxon>
        <taxon>Bombycoidea</taxon>
        <taxon>Sphingidae</taxon>
        <taxon>Sphinginae</taxon>
        <taxon>Sphingini</taxon>
        <taxon>Manduca</taxon>
    </lineage>
</organism>